<reference evidence="3" key="3">
    <citation type="submission" date="2021-08" db="EMBL/GenBank/DDBJ databases">
        <authorList>
            <person name="de Jong S."/>
            <person name="van den Broek M."/>
            <person name="Merkel A."/>
            <person name="de la Torre Cortes P."/>
            <person name="Kalamorz F."/>
            <person name="Cook G."/>
            <person name="van Loosdrecht M."/>
            <person name="McMillan D."/>
        </authorList>
    </citation>
    <scope>NUCLEOTIDE SEQUENCE</scope>
    <source>
        <strain evidence="3">TA2.A1</strain>
    </source>
</reference>
<dbReference type="Proteomes" id="UP000010716">
    <property type="component" value="Unassembled WGS sequence"/>
</dbReference>
<dbReference type="eggNOG" id="ENOG5033BGD">
    <property type="taxonomic scope" value="Bacteria"/>
</dbReference>
<dbReference type="EMBL" id="CP082237">
    <property type="protein sequence ID" value="QZT33184.1"/>
    <property type="molecule type" value="Genomic_DNA"/>
</dbReference>
<dbReference type="RefSeq" id="WP_007505217.1">
    <property type="nucleotide sequence ID" value="NZ_AFCE01000148.1"/>
</dbReference>
<dbReference type="KEGG" id="cthu:HUR95_12865"/>
<dbReference type="EMBL" id="AFCE01000148">
    <property type="protein sequence ID" value="EGL82466.1"/>
    <property type="molecule type" value="Genomic_DNA"/>
</dbReference>
<evidence type="ECO:0000313" key="4">
    <source>
        <dbReference type="Proteomes" id="UP000010716"/>
    </source>
</evidence>
<protein>
    <submittedName>
        <fullName evidence="2">Uncharacterized protein</fullName>
    </submittedName>
</protein>
<evidence type="ECO:0000313" key="5">
    <source>
        <dbReference type="Proteomes" id="UP000825179"/>
    </source>
</evidence>
<evidence type="ECO:0000313" key="3">
    <source>
        <dbReference type="EMBL" id="QZT33184.1"/>
    </source>
</evidence>
<reference evidence="3 5" key="2">
    <citation type="journal article" date="2020" name="Extremophiles">
        <title>Genomic analysis of Caldalkalibacillus thermarum TA2.A1 reveals aerobic alkaliphilic metabolism and evolutionary hallmarks linking alkaliphilic bacteria and plant life.</title>
        <authorList>
            <person name="de Jong S.I."/>
            <person name="van den Broek M.A."/>
            <person name="Merkel A.Y."/>
            <person name="de la Torre Cortes P."/>
            <person name="Kalamorz F."/>
            <person name="Cook G.M."/>
            <person name="van Loosdrecht M.C.M."/>
            <person name="McMillan D.G.G."/>
        </authorList>
    </citation>
    <scope>NUCLEOTIDE SEQUENCE [LARGE SCALE GENOMIC DNA]</scope>
    <source>
        <strain evidence="3 5">TA2.A1</strain>
    </source>
</reference>
<keyword evidence="1" id="KW-0175">Coiled coil</keyword>
<name>F5L853_CALTT</name>
<evidence type="ECO:0000256" key="1">
    <source>
        <dbReference type="SAM" id="Coils"/>
    </source>
</evidence>
<organism evidence="2 4">
    <name type="scientific">Caldalkalibacillus thermarum (strain TA2.A1)</name>
    <dbReference type="NCBI Taxonomy" id="986075"/>
    <lineage>
        <taxon>Bacteria</taxon>
        <taxon>Bacillati</taxon>
        <taxon>Bacillota</taxon>
        <taxon>Bacilli</taxon>
        <taxon>Bacillales</taxon>
        <taxon>Bacillaceae</taxon>
        <taxon>Caldalkalibacillus</taxon>
    </lineage>
</organism>
<reference evidence="2 4" key="1">
    <citation type="journal article" date="2011" name="J. Bacteriol.">
        <title>Draft genome sequence of the thermoalkaliphilic Caldalkalibacillus thermarum strain TA2.A1.</title>
        <authorList>
            <person name="Kalamorz F."/>
            <person name="Keis S."/>
            <person name="McMillan D.G."/>
            <person name="Olsson K."/>
            <person name="Stanton J.A."/>
            <person name="Stockwell P."/>
            <person name="Black M.A."/>
            <person name="Klingeman D.M."/>
            <person name="Land M.L."/>
            <person name="Han C.S."/>
            <person name="Martin S.L."/>
            <person name="Becher S.A."/>
            <person name="Peddie C.J."/>
            <person name="Morgan H.W."/>
            <person name="Matthies D."/>
            <person name="Preiss L."/>
            <person name="Meier T."/>
            <person name="Brown S.D."/>
            <person name="Cook G.M."/>
        </authorList>
    </citation>
    <scope>NUCLEOTIDE SEQUENCE [LARGE SCALE GENOMIC DNA]</scope>
    <source>
        <strain evidence="2 4">TA2.A1</strain>
    </source>
</reference>
<dbReference type="OrthoDB" id="2828299at2"/>
<proteinExistence type="predicted"/>
<accession>F5L853</accession>
<keyword evidence="5" id="KW-1185">Reference proteome</keyword>
<evidence type="ECO:0000313" key="2">
    <source>
        <dbReference type="EMBL" id="EGL82466.1"/>
    </source>
</evidence>
<gene>
    <name evidence="2" type="ORF">CathTA2_2005</name>
    <name evidence="3" type="ORF">HUR95_12865</name>
</gene>
<dbReference type="Proteomes" id="UP000825179">
    <property type="component" value="Chromosome"/>
</dbReference>
<feature type="coiled-coil region" evidence="1">
    <location>
        <begin position="29"/>
        <end position="63"/>
    </location>
</feature>
<dbReference type="AlphaFoldDB" id="F5L853"/>
<sequence>MEQVIQALKRTDAEKRIPVLRMEIDYELLNLHEAMLAEDLERIEECKRKLSELRKEMMLLEAFQTPVHKTNN</sequence>